<proteinExistence type="predicted"/>
<protein>
    <submittedName>
        <fullName evidence="1">Uncharacterized protein</fullName>
    </submittedName>
</protein>
<dbReference type="Proteomes" id="UP000660070">
    <property type="component" value="Unassembled WGS sequence"/>
</dbReference>
<evidence type="ECO:0000313" key="2">
    <source>
        <dbReference type="Proteomes" id="UP000660070"/>
    </source>
</evidence>
<organism evidence="1 2">
    <name type="scientific">Kaistella gelatinilytica</name>
    <dbReference type="NCBI Taxonomy" id="2787636"/>
    <lineage>
        <taxon>Bacteria</taxon>
        <taxon>Pseudomonadati</taxon>
        <taxon>Bacteroidota</taxon>
        <taxon>Flavobacteriia</taxon>
        <taxon>Flavobacteriales</taxon>
        <taxon>Weeksellaceae</taxon>
        <taxon>Chryseobacterium group</taxon>
        <taxon>Kaistella</taxon>
    </lineage>
</organism>
<name>A0ABS0FDG3_9FLAO</name>
<dbReference type="RefSeq" id="WP_196080187.1">
    <property type="nucleotide sequence ID" value="NZ_JADPVI010000003.1"/>
</dbReference>
<gene>
    <name evidence="1" type="ORF">IV494_10945</name>
</gene>
<keyword evidence="2" id="KW-1185">Reference proteome</keyword>
<accession>A0ABS0FDG3</accession>
<comment type="caution">
    <text evidence="1">The sequence shown here is derived from an EMBL/GenBank/DDBJ whole genome shotgun (WGS) entry which is preliminary data.</text>
</comment>
<reference evidence="1 2" key="1">
    <citation type="submission" date="2020-11" db="EMBL/GenBank/DDBJ databases">
        <title>Kaistella gelatinilytica sp. nov., a flavobacterium isolated from Antarctic Soil.</title>
        <authorList>
            <person name="Li J."/>
        </authorList>
    </citation>
    <scope>NUCLEOTIDE SEQUENCE [LARGE SCALE GENOMIC DNA]</scope>
    <source>
        <strain evidence="1 2">G5-32</strain>
    </source>
</reference>
<evidence type="ECO:0000313" key="1">
    <source>
        <dbReference type="EMBL" id="MBF8457696.1"/>
    </source>
</evidence>
<sequence>MYSFFTFWGFVILLFLILSVAEFINSKATVDKDDLYGNYIIDKEMFKGKNAIWQYQHFSFLITKNDEFIFYEYSDTGKIKSVHKGEVEFVNYASPHLRILNAQPDNQVKESEPLLVRKKWGFYYVFKSQKFGNMFFTKKEKGIFRMLFN</sequence>
<dbReference type="EMBL" id="JADPVI010000003">
    <property type="protein sequence ID" value="MBF8457696.1"/>
    <property type="molecule type" value="Genomic_DNA"/>
</dbReference>